<evidence type="ECO:0000256" key="3">
    <source>
        <dbReference type="ARBA" id="ARBA00023134"/>
    </source>
</evidence>
<dbReference type="PANTHER" id="PTHR10903:SF167">
    <property type="entry name" value="GTPASE IMAP FAMILY MEMBER 6-RELATED"/>
    <property type="match status" value="1"/>
</dbReference>
<reference evidence="7" key="1">
    <citation type="submission" date="2023-08" db="EMBL/GenBank/DDBJ databases">
        <title>Pelteobagrus vachellii genome.</title>
        <authorList>
            <person name="Liu H."/>
        </authorList>
    </citation>
    <scope>NUCLEOTIDE SEQUENCE</scope>
    <source>
        <strain evidence="7">PRFRI_2022a</strain>
        <tissue evidence="7">Muscle</tissue>
    </source>
</reference>
<keyword evidence="3" id="KW-0342">GTP-binding</keyword>
<dbReference type="Gene3D" id="3.40.50.300">
    <property type="entry name" value="P-loop containing nucleotide triphosphate hydrolases"/>
    <property type="match status" value="1"/>
</dbReference>
<evidence type="ECO:0000256" key="2">
    <source>
        <dbReference type="ARBA" id="ARBA00022741"/>
    </source>
</evidence>
<gene>
    <name evidence="7" type="ORF">Q7C36_018624</name>
</gene>
<keyword evidence="2" id="KW-0547">Nucleotide-binding</keyword>
<comment type="similarity">
    <text evidence="1">Belongs to the TRAFAC class TrmE-Era-EngA-EngB-Septin-like GTPase superfamily. AIG1/Toc34/Toc159-like paraseptin GTPase family. IAN subfamily.</text>
</comment>
<protein>
    <recommendedName>
        <fullName evidence="6">AIG1-type G domain-containing protein</fullName>
    </recommendedName>
</protein>
<comment type="caution">
    <text evidence="7">The sequence shown here is derived from an EMBL/GenBank/DDBJ whole genome shotgun (WGS) entry which is preliminary data.</text>
</comment>
<dbReference type="GO" id="GO:0005525">
    <property type="term" value="F:GTP binding"/>
    <property type="evidence" value="ECO:0007669"/>
    <property type="project" value="UniProtKB-KW"/>
</dbReference>
<evidence type="ECO:0000313" key="7">
    <source>
        <dbReference type="EMBL" id="KAK2827698.1"/>
    </source>
</evidence>
<dbReference type="EMBL" id="JAVHJS010000019">
    <property type="protein sequence ID" value="KAK2827698.1"/>
    <property type="molecule type" value="Genomic_DNA"/>
</dbReference>
<dbReference type="InterPro" id="IPR006703">
    <property type="entry name" value="G_AIG1"/>
</dbReference>
<evidence type="ECO:0000256" key="1">
    <source>
        <dbReference type="ARBA" id="ARBA00008535"/>
    </source>
</evidence>
<dbReference type="Pfam" id="PF04548">
    <property type="entry name" value="AIG1"/>
    <property type="match status" value="1"/>
</dbReference>
<evidence type="ECO:0000313" key="8">
    <source>
        <dbReference type="Proteomes" id="UP001187315"/>
    </source>
</evidence>
<organism evidence="7 8">
    <name type="scientific">Tachysurus vachellii</name>
    <name type="common">Darkbarbel catfish</name>
    <name type="synonym">Pelteobagrus vachellii</name>
    <dbReference type="NCBI Taxonomy" id="175792"/>
    <lineage>
        <taxon>Eukaryota</taxon>
        <taxon>Metazoa</taxon>
        <taxon>Chordata</taxon>
        <taxon>Craniata</taxon>
        <taxon>Vertebrata</taxon>
        <taxon>Euteleostomi</taxon>
        <taxon>Actinopterygii</taxon>
        <taxon>Neopterygii</taxon>
        <taxon>Teleostei</taxon>
        <taxon>Ostariophysi</taxon>
        <taxon>Siluriformes</taxon>
        <taxon>Bagridae</taxon>
        <taxon>Tachysurus</taxon>
    </lineage>
</organism>
<feature type="region of interest" description="Disordered" evidence="5">
    <location>
        <begin position="319"/>
        <end position="380"/>
    </location>
</feature>
<proteinExistence type="inferred from homology"/>
<dbReference type="InterPro" id="IPR045058">
    <property type="entry name" value="GIMA/IAN/Toc"/>
</dbReference>
<evidence type="ECO:0000256" key="4">
    <source>
        <dbReference type="SAM" id="Coils"/>
    </source>
</evidence>
<keyword evidence="4" id="KW-0175">Coiled coil</keyword>
<sequence>MVRRRKTREKLLGQDEKDETSFQYGTNFYQASSSKFTHSANPDEECRFILLGGDVDANKDVCRIIFRNQQNQQRTELEDWELQENRVQGRHVTVAISPTTWLEHLRSFFLLFRGIKSIKKDIKKCLSVTLPGPNAFLLVIRDGRDNGKEHYLLEAVDSVFGKEALDYSMVLLIKGSGEKRSDPVSMKCVKKCDQRHHVLEDTDSSVQELFSKVLRMIGDKKRKFFIPPKYEKFMETDFESWEKRRISKMNEFLAKCQYEKDNLIGELDASNKRESELQKKLEASKKSERELQKELEATQLRETKLIKELDDFRRNECNPGRLLDSAQQRKSEDSKEDCGVKKDNTVQEPQASGTRNRRGSKDIEVPNLSTDQTHHHLGTI</sequence>
<feature type="coiled-coil region" evidence="4">
    <location>
        <begin position="260"/>
        <end position="308"/>
    </location>
</feature>
<keyword evidence="8" id="KW-1185">Reference proteome</keyword>
<dbReference type="InterPro" id="IPR027417">
    <property type="entry name" value="P-loop_NTPase"/>
</dbReference>
<accession>A0AA88SB01</accession>
<evidence type="ECO:0000256" key="5">
    <source>
        <dbReference type="SAM" id="MobiDB-lite"/>
    </source>
</evidence>
<feature type="compositionally biased region" description="Basic and acidic residues" evidence="5">
    <location>
        <begin position="327"/>
        <end position="345"/>
    </location>
</feature>
<feature type="domain" description="AIG1-type G" evidence="6">
    <location>
        <begin position="116"/>
        <end position="237"/>
    </location>
</feature>
<dbReference type="Proteomes" id="UP001187315">
    <property type="component" value="Unassembled WGS sequence"/>
</dbReference>
<evidence type="ECO:0000259" key="6">
    <source>
        <dbReference type="Pfam" id="PF04548"/>
    </source>
</evidence>
<name>A0AA88SB01_TACVA</name>
<dbReference type="AlphaFoldDB" id="A0AA88SB01"/>
<dbReference type="PANTHER" id="PTHR10903">
    <property type="entry name" value="GTPASE, IMAP FAMILY MEMBER-RELATED"/>
    <property type="match status" value="1"/>
</dbReference>